<dbReference type="Gene3D" id="1.10.630.10">
    <property type="entry name" value="Cytochrome P450"/>
    <property type="match status" value="1"/>
</dbReference>
<organism evidence="12">
    <name type="scientific">Aegilops tauschii</name>
    <name type="common">Tausch's goatgrass</name>
    <name type="synonym">Aegilops squarrosa</name>
    <dbReference type="NCBI Taxonomy" id="37682"/>
    <lineage>
        <taxon>Eukaryota</taxon>
        <taxon>Viridiplantae</taxon>
        <taxon>Streptophyta</taxon>
        <taxon>Embryophyta</taxon>
        <taxon>Tracheophyta</taxon>
        <taxon>Spermatophyta</taxon>
        <taxon>Magnoliopsida</taxon>
        <taxon>Liliopsida</taxon>
        <taxon>Poales</taxon>
        <taxon>Poaceae</taxon>
        <taxon>BOP clade</taxon>
        <taxon>Pooideae</taxon>
        <taxon>Triticodae</taxon>
        <taxon>Triticeae</taxon>
        <taxon>Triticinae</taxon>
        <taxon>Aegilops</taxon>
    </lineage>
</organism>
<dbReference type="PANTHER" id="PTHR47954:SF2">
    <property type="entry name" value="P450 71D11, PUTATIVE, EXPRESSED-RELATED"/>
    <property type="match status" value="1"/>
</dbReference>
<dbReference type="GO" id="GO:0005506">
    <property type="term" value="F:iron ion binding"/>
    <property type="evidence" value="ECO:0007669"/>
    <property type="project" value="InterPro"/>
</dbReference>
<reference evidence="12" key="1">
    <citation type="submission" date="2015-06" db="UniProtKB">
        <authorList>
            <consortium name="EnsemblPlants"/>
        </authorList>
    </citation>
    <scope>IDENTIFICATION</scope>
</reference>
<dbReference type="GO" id="GO:0020037">
    <property type="term" value="F:heme binding"/>
    <property type="evidence" value="ECO:0007669"/>
    <property type="project" value="InterPro"/>
</dbReference>
<evidence type="ECO:0000256" key="1">
    <source>
        <dbReference type="ARBA" id="ARBA00001971"/>
    </source>
</evidence>
<evidence type="ECO:0000256" key="9">
    <source>
        <dbReference type="ARBA" id="ARBA00023033"/>
    </source>
</evidence>
<evidence type="ECO:0000256" key="5">
    <source>
        <dbReference type="ARBA" id="ARBA00022723"/>
    </source>
</evidence>
<evidence type="ECO:0000256" key="10">
    <source>
        <dbReference type="PIRSR" id="PIRSR602401-1"/>
    </source>
</evidence>
<evidence type="ECO:0000256" key="7">
    <source>
        <dbReference type="ARBA" id="ARBA00023002"/>
    </source>
</evidence>
<dbReference type="InterPro" id="IPR036396">
    <property type="entry name" value="Cyt_P450_sf"/>
</dbReference>
<keyword evidence="9 11" id="KW-0503">Monooxygenase</keyword>
<evidence type="ECO:0000313" key="12">
    <source>
        <dbReference type="EnsemblPlants" id="EMT06021"/>
    </source>
</evidence>
<dbReference type="InterPro" id="IPR002401">
    <property type="entry name" value="Cyt_P450_E_grp-I"/>
</dbReference>
<dbReference type="InterPro" id="IPR017972">
    <property type="entry name" value="Cyt_P450_CS"/>
</dbReference>
<evidence type="ECO:0000256" key="6">
    <source>
        <dbReference type="ARBA" id="ARBA00022989"/>
    </source>
</evidence>
<name>M8ANA9_AEGTA</name>
<keyword evidence="5 10" id="KW-0479">Metal-binding</keyword>
<evidence type="ECO:0000256" key="2">
    <source>
        <dbReference type="ARBA" id="ARBA00010617"/>
    </source>
</evidence>
<keyword evidence="6" id="KW-1133">Transmembrane helix</keyword>
<evidence type="ECO:0000256" key="8">
    <source>
        <dbReference type="ARBA" id="ARBA00023004"/>
    </source>
</evidence>
<evidence type="ECO:0000256" key="11">
    <source>
        <dbReference type="RuleBase" id="RU000461"/>
    </source>
</evidence>
<keyword evidence="8 10" id="KW-0408">Iron</keyword>
<proteinExistence type="inferred from homology"/>
<comment type="similarity">
    <text evidence="2 11">Belongs to the cytochrome P450 family.</text>
</comment>
<protein>
    <submittedName>
        <fullName evidence="12">Cytochrome P450 71D7</fullName>
    </submittedName>
</protein>
<dbReference type="InterPro" id="IPR001128">
    <property type="entry name" value="Cyt_P450"/>
</dbReference>
<dbReference type="PRINTS" id="PR00385">
    <property type="entry name" value="P450"/>
</dbReference>
<dbReference type="PROSITE" id="PS00086">
    <property type="entry name" value="CYTOCHROME_P450"/>
    <property type="match status" value="1"/>
</dbReference>
<sequence>MEGTYFQLLLVSLVALALQQLLKLAQKPSRRRPPGPWKLPVIGSLHHLMNVLPHRALRDLANVHGPLMMLQLGETPLVVASSKEMAREESRTRKLYTTELLCTRRVLSFRHVREEEVMVRVEQIRKAGPSTPVNLSLILHELTTAMLLRAAWGKTRIKNMPELLAGVRTGIALSSGFSVPDLFQTWRRSVLAAVTGMKRGLESLHKAVDSVFEEVIEERMCARAENVKTGAENVDENLVDVLIGMQEKGDSVFPIDKPRIKAFLLVRPPQELSVLLSRASSSELANCSMQDTLAAGTGTSGSAMEWTMSELIRNPKVMAKLQEQIREAFRGKAVVTEGDMQAADIRYLKLVMKEALRLHPPAPLLVGRESIDVCEVDGYTITAKSRVLVNVWAISQDPKYWDAPEEFKPERFEKGDIDFMGSHYEFTPFGAGRRMCPGISKPESKIFSPSSSLGPKLYFEETATRSSPHISYGLASMELALVSLLYHFDWSLPEGVSELDMGEAPGLGVRRRSPLLLRATPVLPADCAE</sequence>
<dbReference type="EnsemblPlants" id="EMT06021">
    <property type="protein sequence ID" value="EMT06021"/>
    <property type="gene ID" value="F775_21944"/>
</dbReference>
<keyword evidence="7 11" id="KW-0560">Oxidoreductase</keyword>
<dbReference type="GO" id="GO:0016705">
    <property type="term" value="F:oxidoreductase activity, acting on paired donors, with incorporation or reduction of molecular oxygen"/>
    <property type="evidence" value="ECO:0007669"/>
    <property type="project" value="InterPro"/>
</dbReference>
<dbReference type="FunFam" id="1.10.630.10:FF:000126">
    <property type="entry name" value="Predicted protein"/>
    <property type="match status" value="1"/>
</dbReference>
<dbReference type="SUPFAM" id="SSF48264">
    <property type="entry name" value="Cytochrome P450"/>
    <property type="match status" value="1"/>
</dbReference>
<dbReference type="AlphaFoldDB" id="M8ANA9"/>
<comment type="cofactor">
    <cofactor evidence="1 10">
        <name>heme</name>
        <dbReference type="ChEBI" id="CHEBI:30413"/>
    </cofactor>
</comment>
<evidence type="ECO:0000256" key="4">
    <source>
        <dbReference type="ARBA" id="ARBA00022692"/>
    </source>
</evidence>
<dbReference type="PRINTS" id="PR00463">
    <property type="entry name" value="EP450I"/>
</dbReference>
<dbReference type="GO" id="GO:0004497">
    <property type="term" value="F:monooxygenase activity"/>
    <property type="evidence" value="ECO:0007669"/>
    <property type="project" value="UniProtKB-KW"/>
</dbReference>
<keyword evidence="3 10" id="KW-0349">Heme</keyword>
<accession>M8ANA9</accession>
<keyword evidence="4" id="KW-0812">Transmembrane</keyword>
<evidence type="ECO:0000256" key="3">
    <source>
        <dbReference type="ARBA" id="ARBA00022617"/>
    </source>
</evidence>
<feature type="binding site" description="axial binding residue" evidence="10">
    <location>
        <position position="436"/>
    </location>
    <ligand>
        <name>heme</name>
        <dbReference type="ChEBI" id="CHEBI:30413"/>
    </ligand>
    <ligandPart>
        <name>Fe</name>
        <dbReference type="ChEBI" id="CHEBI:18248"/>
    </ligandPart>
</feature>
<keyword evidence="6" id="KW-0472">Membrane</keyword>
<dbReference type="PANTHER" id="PTHR47954">
    <property type="entry name" value="OS09G0275400 PROTEIN-RELATED"/>
    <property type="match status" value="1"/>
</dbReference>
<dbReference type="Pfam" id="PF00067">
    <property type="entry name" value="p450"/>
    <property type="match status" value="1"/>
</dbReference>